<evidence type="ECO:0000313" key="3">
    <source>
        <dbReference type="Proteomes" id="UP000245768"/>
    </source>
</evidence>
<dbReference type="AlphaFoldDB" id="A0A316YKR9"/>
<dbReference type="GO" id="GO:0000460">
    <property type="term" value="P:maturation of 5.8S rRNA"/>
    <property type="evidence" value="ECO:0007669"/>
    <property type="project" value="TreeGrafter"/>
</dbReference>
<gene>
    <name evidence="2" type="ORF">FA10DRAFT_266510</name>
</gene>
<dbReference type="GO" id="GO:0000470">
    <property type="term" value="P:maturation of LSU-rRNA"/>
    <property type="evidence" value="ECO:0007669"/>
    <property type="project" value="TreeGrafter"/>
</dbReference>
<reference evidence="2 3" key="1">
    <citation type="journal article" date="2018" name="Mol. Biol. Evol.">
        <title>Broad Genomic Sampling Reveals a Smut Pathogenic Ancestry of the Fungal Clade Ustilaginomycotina.</title>
        <authorList>
            <person name="Kijpornyongpan T."/>
            <person name="Mondo S.J."/>
            <person name="Barry K."/>
            <person name="Sandor L."/>
            <person name="Lee J."/>
            <person name="Lipzen A."/>
            <person name="Pangilinan J."/>
            <person name="LaButti K."/>
            <person name="Hainaut M."/>
            <person name="Henrissat B."/>
            <person name="Grigoriev I.V."/>
            <person name="Spatafora J.W."/>
            <person name="Aime M.C."/>
        </authorList>
    </citation>
    <scope>NUCLEOTIDE SEQUENCE [LARGE SCALE GENOMIC DNA]</scope>
    <source>
        <strain evidence="2 3">MCA 4198</strain>
    </source>
</reference>
<sequence length="489" mass="54809">MKLPRRTPYEHADALNQLHNLLYSDDAQAQSQGVSIAHVWLNRSSCPHAVESTSSLVQARLLESLSHPLLDRHQIDWTLRSSYSSALLRFVNSVADAFQTGLYAQSIFNIAQRIGLPAWFVELRHAATHEELPSLQVCRQACLSALQWLDAHFWWPNMATSSSVQPMTQGVSQDLSLSLRRSLLSYRKIAKQVARDESLRKTQQLRIEKLFARIDGSIRAVGGSVFVDVGQDSTLEEAVDILFEPGYIVPLAKRKRPRPAADGSVPPLPSHLYNTWFPLLRHLDQSVQGFTSTFLDGLLRRLTSRNASLAGSSYTRCIAAWLVAIFGEEPWHLEGASSRQAMQGEDGMMEDEDEARDRSYPIKRCLLSPTPASLVVARHLNQGSQWGHVLELANLIATGDKSQRSEQTGREEELMSLIEEMERHSEQVDLEEDEAGRQIVQRAIDDSMNEQDWAAIPGWAVAQDWQPCPLGCLRGAVPVLQLPPVLYSH</sequence>
<dbReference type="Proteomes" id="UP000245768">
    <property type="component" value="Unassembled WGS sequence"/>
</dbReference>
<evidence type="ECO:0000313" key="2">
    <source>
        <dbReference type="EMBL" id="PWN89987.1"/>
    </source>
</evidence>
<dbReference type="InParanoid" id="A0A316YKR9"/>
<dbReference type="OrthoDB" id="10263222at2759"/>
<dbReference type="InterPro" id="IPR007174">
    <property type="entry name" value="Las1"/>
</dbReference>
<dbReference type="GeneID" id="37043435"/>
<name>A0A316YKR9_9BASI</name>
<dbReference type="EMBL" id="KZ819636">
    <property type="protein sequence ID" value="PWN89987.1"/>
    <property type="molecule type" value="Genomic_DNA"/>
</dbReference>
<dbReference type="PANTHER" id="PTHR15002">
    <property type="entry name" value="RIBOSOMAL BIOGENESIS PROTEIN LAS1L"/>
    <property type="match status" value="1"/>
</dbReference>
<protein>
    <submittedName>
        <fullName evidence="2">Las1-domain-containing protein</fullName>
    </submittedName>
</protein>
<dbReference type="Pfam" id="PF04031">
    <property type="entry name" value="Las1"/>
    <property type="match status" value="1"/>
</dbReference>
<dbReference type="GO" id="GO:0090730">
    <property type="term" value="C:Las1 complex"/>
    <property type="evidence" value="ECO:0007669"/>
    <property type="project" value="InterPro"/>
</dbReference>
<organism evidence="2 3">
    <name type="scientific">Acaromyces ingoldii</name>
    <dbReference type="NCBI Taxonomy" id="215250"/>
    <lineage>
        <taxon>Eukaryota</taxon>
        <taxon>Fungi</taxon>
        <taxon>Dikarya</taxon>
        <taxon>Basidiomycota</taxon>
        <taxon>Ustilaginomycotina</taxon>
        <taxon>Exobasidiomycetes</taxon>
        <taxon>Exobasidiales</taxon>
        <taxon>Cryptobasidiaceae</taxon>
        <taxon>Acaromyces</taxon>
    </lineage>
</organism>
<dbReference type="FunCoup" id="A0A316YKR9">
    <property type="interactions" value="8"/>
</dbReference>
<dbReference type="GO" id="GO:0030687">
    <property type="term" value="C:preribosome, large subunit precursor"/>
    <property type="evidence" value="ECO:0007669"/>
    <property type="project" value="TreeGrafter"/>
</dbReference>
<feature type="region of interest" description="Disordered" evidence="1">
    <location>
        <begin position="336"/>
        <end position="355"/>
    </location>
</feature>
<keyword evidence="3" id="KW-1185">Reference proteome</keyword>
<dbReference type="GO" id="GO:0004519">
    <property type="term" value="F:endonuclease activity"/>
    <property type="evidence" value="ECO:0007669"/>
    <property type="project" value="InterPro"/>
</dbReference>
<proteinExistence type="predicted"/>
<evidence type="ECO:0000256" key="1">
    <source>
        <dbReference type="SAM" id="MobiDB-lite"/>
    </source>
</evidence>
<dbReference type="RefSeq" id="XP_025377185.1">
    <property type="nucleotide sequence ID" value="XM_025521519.1"/>
</dbReference>
<dbReference type="PANTHER" id="PTHR15002:SF0">
    <property type="entry name" value="RIBOSOMAL BIOGENESIS PROTEIN LAS1L"/>
    <property type="match status" value="1"/>
</dbReference>
<accession>A0A316YKR9</accession>
<dbReference type="STRING" id="215250.A0A316YKR9"/>